<name>A0A0K2TR89_LEPSM</name>
<reference evidence="1" key="1">
    <citation type="submission" date="2014-05" db="EMBL/GenBank/DDBJ databases">
        <authorList>
            <person name="Chronopoulou M."/>
        </authorList>
    </citation>
    <scope>NUCLEOTIDE SEQUENCE</scope>
    <source>
        <tissue evidence="1">Whole organism</tissue>
    </source>
</reference>
<evidence type="ECO:0000313" key="1">
    <source>
        <dbReference type="EMBL" id="CDW27891.1"/>
    </source>
</evidence>
<dbReference type="EMBL" id="HACA01010530">
    <property type="protein sequence ID" value="CDW27891.1"/>
    <property type="molecule type" value="Transcribed_RNA"/>
</dbReference>
<dbReference type="AlphaFoldDB" id="A0A0K2TR89"/>
<protein>
    <submittedName>
        <fullName evidence="1">Uncharacterized protein</fullName>
    </submittedName>
</protein>
<proteinExistence type="predicted"/>
<organism evidence="1">
    <name type="scientific">Lepeophtheirus salmonis</name>
    <name type="common">Salmon louse</name>
    <name type="synonym">Caligus salmonis</name>
    <dbReference type="NCBI Taxonomy" id="72036"/>
    <lineage>
        <taxon>Eukaryota</taxon>
        <taxon>Metazoa</taxon>
        <taxon>Ecdysozoa</taxon>
        <taxon>Arthropoda</taxon>
        <taxon>Crustacea</taxon>
        <taxon>Multicrustacea</taxon>
        <taxon>Hexanauplia</taxon>
        <taxon>Copepoda</taxon>
        <taxon>Siphonostomatoida</taxon>
        <taxon>Caligidae</taxon>
        <taxon>Lepeophtheirus</taxon>
    </lineage>
</organism>
<accession>A0A0K2TR89</accession>
<sequence length="42" mass="5113">MRRKRKPARYVIRSRSEDPKQALYISLARSLPFLQYITKYIV</sequence>